<proteinExistence type="predicted"/>
<feature type="region of interest" description="Disordered" evidence="1">
    <location>
        <begin position="68"/>
        <end position="92"/>
    </location>
</feature>
<comment type="caution">
    <text evidence="2">The sequence shown here is derived from an EMBL/GenBank/DDBJ whole genome shotgun (WGS) entry which is preliminary data.</text>
</comment>
<feature type="compositionally biased region" description="Low complexity" evidence="1">
    <location>
        <begin position="14"/>
        <end position="23"/>
    </location>
</feature>
<name>A0A9P4W747_CURKU</name>
<accession>A0A9P4W747</accession>
<gene>
    <name evidence="2" type="ORF">E8E13_003013</name>
</gene>
<dbReference type="EMBL" id="SWKU01000043">
    <property type="protein sequence ID" value="KAF2994200.1"/>
    <property type="molecule type" value="Genomic_DNA"/>
</dbReference>
<dbReference type="AlphaFoldDB" id="A0A9P4W747"/>
<dbReference type="Proteomes" id="UP000801428">
    <property type="component" value="Unassembled WGS sequence"/>
</dbReference>
<keyword evidence="3" id="KW-1185">Reference proteome</keyword>
<feature type="compositionally biased region" description="Pro residues" evidence="1">
    <location>
        <begin position="24"/>
        <end position="41"/>
    </location>
</feature>
<reference evidence="2" key="1">
    <citation type="submission" date="2019-04" db="EMBL/GenBank/DDBJ databases">
        <title>Sequencing of skin fungus with MAO and IRED activity.</title>
        <authorList>
            <person name="Marsaioli A.J."/>
            <person name="Bonatto J.M.C."/>
            <person name="Reis Junior O."/>
        </authorList>
    </citation>
    <scope>NUCLEOTIDE SEQUENCE</scope>
    <source>
        <strain evidence="2">30M1</strain>
    </source>
</reference>
<organism evidence="2 3">
    <name type="scientific">Curvularia kusanoi</name>
    <name type="common">Cochliobolus kusanoi</name>
    <dbReference type="NCBI Taxonomy" id="90978"/>
    <lineage>
        <taxon>Eukaryota</taxon>
        <taxon>Fungi</taxon>
        <taxon>Dikarya</taxon>
        <taxon>Ascomycota</taxon>
        <taxon>Pezizomycotina</taxon>
        <taxon>Dothideomycetes</taxon>
        <taxon>Pleosporomycetidae</taxon>
        <taxon>Pleosporales</taxon>
        <taxon>Pleosporineae</taxon>
        <taxon>Pleosporaceae</taxon>
        <taxon>Curvularia</taxon>
    </lineage>
</organism>
<feature type="region of interest" description="Disordered" evidence="1">
    <location>
        <begin position="1"/>
        <end position="46"/>
    </location>
</feature>
<evidence type="ECO:0000313" key="2">
    <source>
        <dbReference type="EMBL" id="KAF2994200.1"/>
    </source>
</evidence>
<sequence length="186" mass="19477">MFATTSTRPFTLHLPLRPSSPSQTPSPPQSPQSPLPLPEFPSPSATAYKPHLAAGYVAGNGSTFADGLKTQNGLKAQDNNNNENGEKNEDGVNTWPFECAAATRGFSVGAAMLLPDTDLEGGIALSPGLVGLVSGASMEEELLGTTNNNKREDTAAEAYARAQADHMTKLIASYIAQNGDVLQPHA</sequence>
<evidence type="ECO:0000256" key="1">
    <source>
        <dbReference type="SAM" id="MobiDB-lite"/>
    </source>
</evidence>
<protein>
    <submittedName>
        <fullName evidence="2">Uncharacterized protein</fullName>
    </submittedName>
</protein>
<evidence type="ECO:0000313" key="3">
    <source>
        <dbReference type="Proteomes" id="UP000801428"/>
    </source>
</evidence>